<gene>
    <name evidence="2" type="ORF">QE152_g25140</name>
</gene>
<keyword evidence="3" id="KW-1185">Reference proteome</keyword>
<evidence type="ECO:0008006" key="4">
    <source>
        <dbReference type="Google" id="ProtNLM"/>
    </source>
</evidence>
<evidence type="ECO:0000256" key="1">
    <source>
        <dbReference type="SAM" id="Coils"/>
    </source>
</evidence>
<keyword evidence="1" id="KW-0175">Coiled coil</keyword>
<dbReference type="GO" id="GO:0005879">
    <property type="term" value="C:axonemal microtubule"/>
    <property type="evidence" value="ECO:0007669"/>
    <property type="project" value="TreeGrafter"/>
</dbReference>
<feature type="coiled-coil region" evidence="1">
    <location>
        <begin position="133"/>
        <end position="196"/>
    </location>
</feature>
<proteinExistence type="predicted"/>
<dbReference type="InterPro" id="IPR039986">
    <property type="entry name" value="CFAP210"/>
</dbReference>
<comment type="caution">
    <text evidence="2">The sequence shown here is derived from an EMBL/GenBank/DDBJ whole genome shotgun (WGS) entry which is preliminary data.</text>
</comment>
<organism evidence="2 3">
    <name type="scientific">Popillia japonica</name>
    <name type="common">Japanese beetle</name>
    <dbReference type="NCBI Taxonomy" id="7064"/>
    <lineage>
        <taxon>Eukaryota</taxon>
        <taxon>Metazoa</taxon>
        <taxon>Ecdysozoa</taxon>
        <taxon>Arthropoda</taxon>
        <taxon>Hexapoda</taxon>
        <taxon>Insecta</taxon>
        <taxon>Pterygota</taxon>
        <taxon>Neoptera</taxon>
        <taxon>Endopterygota</taxon>
        <taxon>Coleoptera</taxon>
        <taxon>Polyphaga</taxon>
        <taxon>Scarabaeiformia</taxon>
        <taxon>Scarabaeidae</taxon>
        <taxon>Rutelinae</taxon>
        <taxon>Popillia</taxon>
    </lineage>
</organism>
<accession>A0AAW1K301</accession>
<dbReference type="Proteomes" id="UP001458880">
    <property type="component" value="Unassembled WGS sequence"/>
</dbReference>
<feature type="coiled-coil region" evidence="1">
    <location>
        <begin position="71"/>
        <end position="98"/>
    </location>
</feature>
<dbReference type="PANTHER" id="PTHR28663">
    <property type="entry name" value="COILED-COIL DOMAIN-CONTAINING PROTEIN 173"/>
    <property type="match status" value="1"/>
</dbReference>
<dbReference type="EMBL" id="JASPKY010000270">
    <property type="protein sequence ID" value="KAK9711936.1"/>
    <property type="molecule type" value="Genomic_DNA"/>
</dbReference>
<protein>
    <recommendedName>
        <fullName evidence="4">Trichohyalin-plectin-homology domain-containing protein</fullName>
    </recommendedName>
</protein>
<sequence length="337" mass="41199">MNQQEVKERAEFFKKQRENRIRKQIADNINLRKEIELQEKIKHEDMLEHRRMKKKELLDCIAKDKALRDHMEKEEAEIDEVVQIFDEAKKNIECLRKQKDKEILHETIAKRAIAGNFIITEKQAKDEAYFKCIERAQEECAKREEEKTQKKIEKQQQLKEERQEDYRKYLEREEKARAAEKELRRWEMLNRQKQHEVTKEYDVEQREADWKKTLKIRQQIEERRKYDKAEREETMQSDDYILAQIEDDEFFGYADSLVKHCEKQGRPTYPIKKVVEAYKKVNMLDEKRDKDCESYLEDKYAKRRGVMVNTSPGKMCHHPRTDPNYRRCKCQKERIFK</sequence>
<reference evidence="2 3" key="1">
    <citation type="journal article" date="2024" name="BMC Genomics">
        <title>De novo assembly and annotation of Popillia japonica's genome with initial clues to its potential as an invasive pest.</title>
        <authorList>
            <person name="Cucini C."/>
            <person name="Boschi S."/>
            <person name="Funari R."/>
            <person name="Cardaioli E."/>
            <person name="Iannotti N."/>
            <person name="Marturano G."/>
            <person name="Paoli F."/>
            <person name="Bruttini M."/>
            <person name="Carapelli A."/>
            <person name="Frati F."/>
            <person name="Nardi F."/>
        </authorList>
    </citation>
    <scope>NUCLEOTIDE SEQUENCE [LARGE SCALE GENOMIC DNA]</scope>
    <source>
        <strain evidence="2">DMR45628</strain>
    </source>
</reference>
<evidence type="ECO:0000313" key="3">
    <source>
        <dbReference type="Proteomes" id="UP001458880"/>
    </source>
</evidence>
<dbReference type="PANTHER" id="PTHR28663:SF1">
    <property type="entry name" value="CILIA- AND FLAGELLA- ASSOCIATED PROTEIN 210"/>
    <property type="match status" value="1"/>
</dbReference>
<evidence type="ECO:0000313" key="2">
    <source>
        <dbReference type="EMBL" id="KAK9711936.1"/>
    </source>
</evidence>
<name>A0AAW1K301_POPJA</name>
<dbReference type="AlphaFoldDB" id="A0AAW1K301"/>